<evidence type="ECO:0000313" key="4">
    <source>
        <dbReference type="EMBL" id="SFM02911.1"/>
    </source>
</evidence>
<dbReference type="GO" id="GO:0005975">
    <property type="term" value="P:carbohydrate metabolic process"/>
    <property type="evidence" value="ECO:0007669"/>
    <property type="project" value="InterPro"/>
</dbReference>
<keyword evidence="1" id="KW-0479">Metal-binding</keyword>
<dbReference type="Proteomes" id="UP000199520">
    <property type="component" value="Unassembled WGS sequence"/>
</dbReference>
<dbReference type="PANTHER" id="PTHR10587:SF133">
    <property type="entry name" value="CHITIN DEACETYLASE 1-RELATED"/>
    <property type="match status" value="1"/>
</dbReference>
<dbReference type="CDD" id="cd10917">
    <property type="entry name" value="CE4_NodB_like_6s_7s"/>
    <property type="match status" value="1"/>
</dbReference>
<evidence type="ECO:0000259" key="3">
    <source>
        <dbReference type="PROSITE" id="PS51677"/>
    </source>
</evidence>
<sequence>MKIRRGMLFGAFFFFTVLLAGKVEDHLIDISDVIWKVPTSRKVVALTFDDGPVKTTTPEILNILKEKNIKATFFVVGEQVKRYPNLISQEIAEGHEVGNHTYSHPTLTSLQEGMVEEELKKAEKEILEVAPKPTLFRPPGGISNKKIIKIARESEYSTILWSIDPIDWRSPSPPVGEIVDFVVKEVKPGSIILLHDGKYPSTTPEALWFIIESLESRGYEFVTVTELLQYYEAK</sequence>
<dbReference type="InterPro" id="IPR011330">
    <property type="entry name" value="Glyco_hydro/deAcase_b/a-brl"/>
</dbReference>
<dbReference type="RefSeq" id="WP_090939872.1">
    <property type="nucleotide sequence ID" value="NZ_FOTS01000034.1"/>
</dbReference>
<gene>
    <name evidence="4" type="ORF">SAMN04490355_103424</name>
</gene>
<proteinExistence type="predicted"/>
<dbReference type="AlphaFoldDB" id="A0A1I4MI35"/>
<organism evidence="4 5">
    <name type="scientific">Pelosinus propionicus DSM 13327</name>
    <dbReference type="NCBI Taxonomy" id="1123291"/>
    <lineage>
        <taxon>Bacteria</taxon>
        <taxon>Bacillati</taxon>
        <taxon>Bacillota</taxon>
        <taxon>Negativicutes</taxon>
        <taxon>Selenomonadales</taxon>
        <taxon>Sporomusaceae</taxon>
        <taxon>Pelosinus</taxon>
    </lineage>
</organism>
<dbReference type="EMBL" id="FOTS01000034">
    <property type="protein sequence ID" value="SFM02911.1"/>
    <property type="molecule type" value="Genomic_DNA"/>
</dbReference>
<dbReference type="InterPro" id="IPR050248">
    <property type="entry name" value="Polysacc_deacetylase_ArnD"/>
</dbReference>
<dbReference type="GO" id="GO:0046872">
    <property type="term" value="F:metal ion binding"/>
    <property type="evidence" value="ECO:0007669"/>
    <property type="project" value="UniProtKB-KW"/>
</dbReference>
<keyword evidence="5" id="KW-1185">Reference proteome</keyword>
<dbReference type="PROSITE" id="PS51677">
    <property type="entry name" value="NODB"/>
    <property type="match status" value="1"/>
</dbReference>
<dbReference type="OrthoDB" id="9812065at2"/>
<name>A0A1I4MI35_9FIRM</name>
<dbReference type="Pfam" id="PF01522">
    <property type="entry name" value="Polysacc_deac_1"/>
    <property type="match status" value="1"/>
</dbReference>
<keyword evidence="2" id="KW-0378">Hydrolase</keyword>
<reference evidence="5" key="1">
    <citation type="submission" date="2016-10" db="EMBL/GenBank/DDBJ databases">
        <authorList>
            <person name="Varghese N."/>
            <person name="Submissions S."/>
        </authorList>
    </citation>
    <scope>NUCLEOTIDE SEQUENCE [LARGE SCALE GENOMIC DNA]</scope>
    <source>
        <strain evidence="5">DSM 13327</strain>
    </source>
</reference>
<protein>
    <submittedName>
        <fullName evidence="4">Polysaccharide deacetylase family sporulation protein PdaB</fullName>
    </submittedName>
</protein>
<dbReference type="InterPro" id="IPR002509">
    <property type="entry name" value="NODB_dom"/>
</dbReference>
<feature type="domain" description="NodB homology" evidence="3">
    <location>
        <begin position="42"/>
        <end position="222"/>
    </location>
</feature>
<evidence type="ECO:0000256" key="2">
    <source>
        <dbReference type="ARBA" id="ARBA00022801"/>
    </source>
</evidence>
<evidence type="ECO:0000313" key="5">
    <source>
        <dbReference type="Proteomes" id="UP000199520"/>
    </source>
</evidence>
<dbReference type="SUPFAM" id="SSF88713">
    <property type="entry name" value="Glycoside hydrolase/deacetylase"/>
    <property type="match status" value="1"/>
</dbReference>
<dbReference type="Gene3D" id="3.20.20.370">
    <property type="entry name" value="Glycoside hydrolase/deacetylase"/>
    <property type="match status" value="1"/>
</dbReference>
<dbReference type="PANTHER" id="PTHR10587">
    <property type="entry name" value="GLYCOSYL TRANSFERASE-RELATED"/>
    <property type="match status" value="1"/>
</dbReference>
<dbReference type="STRING" id="1123291.SAMN04490355_103424"/>
<evidence type="ECO:0000256" key="1">
    <source>
        <dbReference type="ARBA" id="ARBA00022723"/>
    </source>
</evidence>
<accession>A0A1I4MI35</accession>
<dbReference type="GO" id="GO:0016810">
    <property type="term" value="F:hydrolase activity, acting on carbon-nitrogen (but not peptide) bonds"/>
    <property type="evidence" value="ECO:0007669"/>
    <property type="project" value="InterPro"/>
</dbReference>
<dbReference type="GO" id="GO:0016020">
    <property type="term" value="C:membrane"/>
    <property type="evidence" value="ECO:0007669"/>
    <property type="project" value="TreeGrafter"/>
</dbReference>